<gene>
    <name evidence="10" type="ORF">VN21_09585</name>
</gene>
<feature type="domain" description="Peptidase S8/S53" evidence="8">
    <location>
        <begin position="945"/>
        <end position="1029"/>
    </location>
</feature>
<evidence type="ECO:0000313" key="10">
    <source>
        <dbReference type="EMBL" id="KKY01261.1"/>
    </source>
</evidence>
<dbReference type="PROSITE" id="PS51892">
    <property type="entry name" value="SUBTILASE"/>
    <property type="match status" value="2"/>
</dbReference>
<dbReference type="OrthoDB" id="1757800at2"/>
<feature type="active site" description="Charge relay system" evidence="5 6">
    <location>
        <position position="707"/>
    </location>
</feature>
<evidence type="ECO:0000259" key="8">
    <source>
        <dbReference type="Pfam" id="PF00082"/>
    </source>
</evidence>
<evidence type="ECO:0000313" key="11">
    <source>
        <dbReference type="Proteomes" id="UP000034407"/>
    </source>
</evidence>
<dbReference type="Gene3D" id="3.40.50.200">
    <property type="entry name" value="Peptidase S8/S53 domain"/>
    <property type="match status" value="2"/>
</dbReference>
<dbReference type="InterPro" id="IPR041365">
    <property type="entry name" value="CspB_prodomain"/>
</dbReference>
<evidence type="ECO:0000256" key="3">
    <source>
        <dbReference type="ARBA" id="ARBA00022801"/>
    </source>
</evidence>
<organism evidence="10 11">
    <name type="scientific">Paraclostridium benzoelyticum</name>
    <dbReference type="NCBI Taxonomy" id="1629550"/>
    <lineage>
        <taxon>Bacteria</taxon>
        <taxon>Bacillati</taxon>
        <taxon>Bacillota</taxon>
        <taxon>Clostridia</taxon>
        <taxon>Peptostreptococcales</taxon>
        <taxon>Peptostreptococcaceae</taxon>
        <taxon>Paraclostridium</taxon>
    </lineage>
</organism>
<feature type="active site" description="Charge relay system" evidence="6">
    <location>
        <position position="152"/>
    </location>
</feature>
<protein>
    <submittedName>
        <fullName evidence="10">Peptidase S8</fullName>
    </submittedName>
</protein>
<feature type="domain" description="Peptidase S8/S53" evidence="8">
    <location>
        <begin position="86"/>
        <end position="313"/>
    </location>
</feature>
<dbReference type="InterPro" id="IPR023828">
    <property type="entry name" value="Peptidase_S8_Ser-AS"/>
</dbReference>
<dbReference type="InterPro" id="IPR036852">
    <property type="entry name" value="Peptidase_S8/S53_dom_sf"/>
</dbReference>
<dbReference type="GO" id="GO:0006508">
    <property type="term" value="P:proteolysis"/>
    <property type="evidence" value="ECO:0007669"/>
    <property type="project" value="UniProtKB-KW"/>
</dbReference>
<dbReference type="Gene3D" id="3.30.70.2980">
    <property type="match status" value="1"/>
</dbReference>
<evidence type="ECO:0000256" key="6">
    <source>
        <dbReference type="PROSITE-ProRule" id="PRU01240"/>
    </source>
</evidence>
<dbReference type="AlphaFoldDB" id="A0A0M3DGK1"/>
<evidence type="ECO:0000256" key="2">
    <source>
        <dbReference type="ARBA" id="ARBA00022670"/>
    </source>
</evidence>
<comment type="similarity">
    <text evidence="1 6 7">Belongs to the peptidase S8 family.</text>
</comment>
<evidence type="ECO:0000256" key="4">
    <source>
        <dbReference type="ARBA" id="ARBA00022825"/>
    </source>
</evidence>
<feature type="active site" description="Charge relay system" evidence="5 6">
    <location>
        <position position="1014"/>
    </location>
</feature>
<dbReference type="GO" id="GO:0004252">
    <property type="term" value="F:serine-type endopeptidase activity"/>
    <property type="evidence" value="ECO:0007669"/>
    <property type="project" value="UniProtKB-UniRule"/>
</dbReference>
<dbReference type="PATRIC" id="fig|1629550.3.peg.1366"/>
<evidence type="ECO:0000256" key="7">
    <source>
        <dbReference type="RuleBase" id="RU003355"/>
    </source>
</evidence>
<feature type="active site" description="Charge relay system" evidence="5 6">
    <location>
        <position position="643"/>
    </location>
</feature>
<dbReference type="PANTHER" id="PTHR43806:SF11">
    <property type="entry name" value="CEREVISIN-RELATED"/>
    <property type="match status" value="1"/>
</dbReference>
<dbReference type="Proteomes" id="UP000034407">
    <property type="component" value="Unassembled WGS sequence"/>
</dbReference>
<proteinExistence type="inferred from homology"/>
<comment type="caution">
    <text evidence="10">The sequence shown here is derived from an EMBL/GenBank/DDBJ whole genome shotgun (WGS) entry which is preliminary data.</text>
</comment>
<evidence type="ECO:0000256" key="5">
    <source>
        <dbReference type="PIRSR" id="PIRSR615500-1"/>
    </source>
</evidence>
<dbReference type="NCBIfam" id="NF040809">
    <property type="entry name" value="germ_prot_CspBA"/>
    <property type="match status" value="1"/>
</dbReference>
<dbReference type="Gene3D" id="2.60.120.1290">
    <property type="match status" value="2"/>
</dbReference>
<feature type="domain" description="Peptidase S8/S53" evidence="8">
    <location>
        <begin position="634"/>
        <end position="817"/>
    </location>
</feature>
<dbReference type="CDD" id="cd07478">
    <property type="entry name" value="Peptidases_S8_CspA-like"/>
    <property type="match status" value="2"/>
</dbReference>
<name>A0A0M3DGK1_9FIRM</name>
<reference evidence="10 11" key="1">
    <citation type="submission" date="2015-04" db="EMBL/GenBank/DDBJ databases">
        <title>Microcin producing Clostridium sp. JC272T.</title>
        <authorList>
            <person name="Jyothsna T."/>
            <person name="Sasikala C."/>
            <person name="Ramana C."/>
        </authorList>
    </citation>
    <scope>NUCLEOTIDE SEQUENCE [LARGE SCALE GENOMIC DNA]</scope>
    <source>
        <strain evidence="10 11">JC272</strain>
    </source>
</reference>
<dbReference type="Pfam" id="PF18425">
    <property type="entry name" value="CspB_prodomain"/>
    <property type="match status" value="1"/>
</dbReference>
<feature type="domain" description="Peptidase S8/S53" evidence="8">
    <location>
        <begin position="388"/>
        <end position="508"/>
    </location>
</feature>
<dbReference type="PROSITE" id="PS00136">
    <property type="entry name" value="SUBTILASE_ASP"/>
    <property type="match status" value="1"/>
</dbReference>
<feature type="active site" description="Charge relay system" evidence="6">
    <location>
        <position position="453"/>
    </location>
</feature>
<keyword evidence="2 6" id="KW-0645">Protease</keyword>
<evidence type="ECO:0000259" key="9">
    <source>
        <dbReference type="Pfam" id="PF18425"/>
    </source>
</evidence>
<dbReference type="InterPro" id="IPR050131">
    <property type="entry name" value="Peptidase_S8_subtilisin-like"/>
</dbReference>
<sequence>MNIEYEVIVKYNSDVKRLENELNIFVEILSPTYAIITSTSQVDLERLIDYPEIEYVERPFILETQDIQSFSSTGITSFKRNTSLNGEGTILGIIDSGIDHTLPIFKFEDGTSKILYYWDQSIDGNPPEGFNHGTVYTNENINEAIVQTTSLHGTHVASIAASIANKANIIAVRVGRRQVDTFSKSTEFMRAIKFILDKALDLKMPVAINISYGSNEGSHRGLSLFERYIDDMSLFWKNNIVVAAGNNASKGSHKRITLRNGVTQEVELVVGANEKILNLNIWPNYADEFSVLLRNPSNRNTQELSRQNPNINNRLGTTTINGVFYEVPPYSLLRRVTIQMSSLTQITPGIWTLVFTPKDIIEGTIDIYLPTAEGLSKDTRFLEPSEILTVTVPGTANQVITVGSFNSRTDDRSSFSGEGDFENGVYKPDLLAPGEDIISFLPGGTLGALTGTSMATPHVTGVCSLLMQWGIVEGNDPFLYSQKTKAMLNQSAKRSNNRVYPNSSYGYGLLNLNNLNLEYLSRNLDENGNYRLENNVSEAILVDHDKNFPEELVNFLYPFNSIRLSENYTLMFFDTLRREYIEDILKLNSVFIIENVVPITPLGEITRGIEDGVIAKEDIGVNFFKTNPNLTLLGSGTLIAIIDTGIDYLHQDFIYPDGTSKILYLWDQSKDGNPPNGFFIGTEYTREDINKAISENDASLSEDEEGHGTMISGICAGLGSINREYEGVAPEAELIVVKLAKVSGFYTSAMMETAISYVYDIVSRLQRPTIINISMGSNLLAGYASNTNDKKTYFTNGLSIVAAAGNEGNTQTHISGNINRAGEVVDVELEIIEEEENLVVEVWMSRPDRINLLIITPSGEESKVLDLSNYDEVKGIFDLENTEYIIRYSYPTSYSGQEHTTVILKNAKRGIWKLRLEGAYISEGIYNIYLPNRVFLNPGTKFKESNPAYTINYLAVREDVITIGTYDSINKSVWPASSRGPNIIGGMKPDVIAPGVNIIGPYPKNNYATVTGSSAAGAHASGVIALYYQYVMVEDYYRNRGFMQKARTYMQGGATRIKGIEYPNNTSGYGSLDFRGMFDQLK</sequence>
<feature type="domain" description="Csp protease B prodomain" evidence="9">
    <location>
        <begin position="4"/>
        <end position="59"/>
    </location>
</feature>
<dbReference type="Pfam" id="PF00082">
    <property type="entry name" value="Peptidase_S8"/>
    <property type="match status" value="4"/>
</dbReference>
<dbReference type="PROSITE" id="PS00138">
    <property type="entry name" value="SUBTILASE_SER"/>
    <property type="match status" value="1"/>
</dbReference>
<dbReference type="EMBL" id="LBBT01000203">
    <property type="protein sequence ID" value="KKY01261.1"/>
    <property type="molecule type" value="Genomic_DNA"/>
</dbReference>
<evidence type="ECO:0000256" key="1">
    <source>
        <dbReference type="ARBA" id="ARBA00011073"/>
    </source>
</evidence>
<dbReference type="PRINTS" id="PR00723">
    <property type="entry name" value="SUBTILISIN"/>
</dbReference>
<feature type="active site" description="Charge relay system" evidence="6">
    <location>
        <position position="95"/>
    </location>
</feature>
<keyword evidence="11" id="KW-1185">Reference proteome</keyword>
<keyword evidence="3 6" id="KW-0378">Hydrolase</keyword>
<accession>A0A0M3DGK1</accession>
<dbReference type="SUPFAM" id="SSF52743">
    <property type="entry name" value="Subtilisin-like"/>
    <property type="match status" value="2"/>
</dbReference>
<dbReference type="PANTHER" id="PTHR43806">
    <property type="entry name" value="PEPTIDASE S8"/>
    <property type="match status" value="1"/>
</dbReference>
<dbReference type="InterPro" id="IPR034045">
    <property type="entry name" value="Pep_S8_CspA-like"/>
</dbReference>
<keyword evidence="4 6" id="KW-0720">Serine protease</keyword>
<dbReference type="InterPro" id="IPR015500">
    <property type="entry name" value="Peptidase_S8_subtilisin-rel"/>
</dbReference>
<dbReference type="InterPro" id="IPR000209">
    <property type="entry name" value="Peptidase_S8/S53_dom"/>
</dbReference>
<dbReference type="InterPro" id="IPR023827">
    <property type="entry name" value="Peptidase_S8_Asp-AS"/>
</dbReference>